<reference evidence="3 4" key="1">
    <citation type="submission" date="2024-10" db="EMBL/GenBank/DDBJ databases">
        <title>The Natural Products Discovery Center: Release of the First 8490 Sequenced Strains for Exploring Actinobacteria Biosynthetic Diversity.</title>
        <authorList>
            <person name="Kalkreuter E."/>
            <person name="Kautsar S.A."/>
            <person name="Yang D."/>
            <person name="Bader C.D."/>
            <person name="Teijaro C.N."/>
            <person name="Fluegel L."/>
            <person name="Davis C.M."/>
            <person name="Simpson J.R."/>
            <person name="Lauterbach L."/>
            <person name="Steele A.D."/>
            <person name="Gui C."/>
            <person name="Meng S."/>
            <person name="Li G."/>
            <person name="Viehrig K."/>
            <person name="Ye F."/>
            <person name="Su P."/>
            <person name="Kiefer A.F."/>
            <person name="Nichols A."/>
            <person name="Cepeda A.J."/>
            <person name="Yan W."/>
            <person name="Fan B."/>
            <person name="Jiang Y."/>
            <person name="Adhikari A."/>
            <person name="Zheng C.-J."/>
            <person name="Schuster L."/>
            <person name="Cowan T.M."/>
            <person name="Smanski M.J."/>
            <person name="Chevrette M.G."/>
            <person name="De Carvalho L.P.S."/>
            <person name="Shen B."/>
        </authorList>
    </citation>
    <scope>NUCLEOTIDE SEQUENCE [LARGE SCALE GENOMIC DNA]</scope>
    <source>
        <strain evidence="3 4">NPDC053399</strain>
    </source>
</reference>
<evidence type="ECO:0000256" key="1">
    <source>
        <dbReference type="SAM" id="MobiDB-lite"/>
    </source>
</evidence>
<comment type="caution">
    <text evidence="3">The sequence shown here is derived from an EMBL/GenBank/DDBJ whole genome shotgun (WGS) entry which is preliminary data.</text>
</comment>
<feature type="region of interest" description="Disordered" evidence="1">
    <location>
        <begin position="68"/>
        <end position="106"/>
    </location>
</feature>
<sequence>MPRSDENWFDLKAVVRELRAQLNQAMAEGQGDAIQFELGPVELEFEVDVRRGRDLDSGLRIGVLSLGAKGSRSRGSTNRMKLVLHPQGPAGGPTRIADGEKTLPKG</sequence>
<dbReference type="RefSeq" id="WP_399649346.1">
    <property type="nucleotide sequence ID" value="NZ_JBITYG010000004.1"/>
</dbReference>
<name>A0ABW8C6S1_9ACTN</name>
<feature type="domain" description="Trypsin-co-occurring" evidence="2">
    <location>
        <begin position="10"/>
        <end position="86"/>
    </location>
</feature>
<accession>A0ABW8C6S1</accession>
<protein>
    <submittedName>
        <fullName evidence="3">Trypco2 family protein</fullName>
    </submittedName>
</protein>
<organism evidence="3 4">
    <name type="scientific">Streptomyces fildesensis</name>
    <dbReference type="NCBI Taxonomy" id="375757"/>
    <lineage>
        <taxon>Bacteria</taxon>
        <taxon>Bacillati</taxon>
        <taxon>Actinomycetota</taxon>
        <taxon>Actinomycetes</taxon>
        <taxon>Kitasatosporales</taxon>
        <taxon>Streptomycetaceae</taxon>
        <taxon>Streptomyces</taxon>
    </lineage>
</organism>
<evidence type="ECO:0000259" key="2">
    <source>
        <dbReference type="Pfam" id="PF19631"/>
    </source>
</evidence>
<dbReference type="Proteomes" id="UP001614394">
    <property type="component" value="Unassembled WGS sequence"/>
</dbReference>
<keyword evidence="4" id="KW-1185">Reference proteome</keyword>
<dbReference type="Pfam" id="PF19631">
    <property type="entry name" value="Trypco2"/>
    <property type="match status" value="1"/>
</dbReference>
<gene>
    <name evidence="3" type="ORF">ACIGXA_16530</name>
</gene>
<evidence type="ECO:0000313" key="4">
    <source>
        <dbReference type="Proteomes" id="UP001614394"/>
    </source>
</evidence>
<proteinExistence type="predicted"/>
<evidence type="ECO:0000313" key="3">
    <source>
        <dbReference type="EMBL" id="MFI9102125.1"/>
    </source>
</evidence>
<dbReference type="EMBL" id="JBITYG010000004">
    <property type="protein sequence ID" value="MFI9102125.1"/>
    <property type="molecule type" value="Genomic_DNA"/>
</dbReference>
<dbReference type="InterPro" id="IPR045608">
    <property type="entry name" value="Trypco2"/>
</dbReference>
<feature type="compositionally biased region" description="Basic and acidic residues" evidence="1">
    <location>
        <begin position="97"/>
        <end position="106"/>
    </location>
</feature>